<evidence type="ECO:0000313" key="3">
    <source>
        <dbReference type="EMBL" id="MDC8784041.1"/>
    </source>
</evidence>
<feature type="signal peptide" evidence="2">
    <location>
        <begin position="1"/>
        <end position="32"/>
    </location>
</feature>
<evidence type="ECO:0000256" key="1">
    <source>
        <dbReference type="SAM" id="MobiDB-lite"/>
    </source>
</evidence>
<feature type="compositionally biased region" description="Low complexity" evidence="1">
    <location>
        <begin position="78"/>
        <end position="93"/>
    </location>
</feature>
<protein>
    <submittedName>
        <fullName evidence="3">Uncharacterized protein</fullName>
    </submittedName>
</protein>
<evidence type="ECO:0000313" key="4">
    <source>
        <dbReference type="Proteomes" id="UP001219862"/>
    </source>
</evidence>
<keyword evidence="4" id="KW-1185">Reference proteome</keyword>
<name>A0ABT5KQ98_9BURK</name>
<evidence type="ECO:0000256" key="2">
    <source>
        <dbReference type="SAM" id="SignalP"/>
    </source>
</evidence>
<dbReference type="RefSeq" id="WP_273595161.1">
    <property type="nucleotide sequence ID" value="NZ_JAQQXS010000002.1"/>
</dbReference>
<proteinExistence type="predicted"/>
<reference evidence="3 4" key="1">
    <citation type="submission" date="2022-10" db="EMBL/GenBank/DDBJ databases">
        <title>paucibacter sp. hw8 Genome sequencing.</title>
        <authorList>
            <person name="Park S."/>
        </authorList>
    </citation>
    <scope>NUCLEOTIDE SEQUENCE [LARGE SCALE GENOMIC DNA]</scope>
    <source>
        <strain evidence="4">hw8</strain>
    </source>
</reference>
<sequence>MLKLLNKPGWQAAARRLSVTLLAIALPMGAVAEGDARANRDREQLRRSQAALQAAQSKADALEADKAGLLKDKEAQAKEAQGQRARAGALQRQSEQATAEVAQLRKELAEATGRQKQAQAEAEARDTQAQQQLAAARRENHELRQANVTLSALLENSSRQLTQAEAQNRELYSLSHQALDRWINKTAAEAAMQQEPALGLSKVRMQDSYETFRARIDAQRLTPTAPQGGQ</sequence>
<feature type="region of interest" description="Disordered" evidence="1">
    <location>
        <begin position="109"/>
        <end position="138"/>
    </location>
</feature>
<feature type="chain" id="PRO_5045997324" evidence="2">
    <location>
        <begin position="33"/>
        <end position="230"/>
    </location>
</feature>
<dbReference type="Proteomes" id="UP001219862">
    <property type="component" value="Unassembled WGS sequence"/>
</dbReference>
<gene>
    <name evidence="3" type="ORF">PRZ01_02410</name>
</gene>
<feature type="region of interest" description="Disordered" evidence="1">
    <location>
        <begin position="75"/>
        <end position="94"/>
    </location>
</feature>
<comment type="caution">
    <text evidence="3">The sequence shown here is derived from an EMBL/GenBank/DDBJ whole genome shotgun (WGS) entry which is preliminary data.</text>
</comment>
<keyword evidence="2" id="KW-0732">Signal</keyword>
<accession>A0ABT5KQ98</accession>
<dbReference type="EMBL" id="JAQQXS010000002">
    <property type="protein sequence ID" value="MDC8784041.1"/>
    <property type="molecule type" value="Genomic_DNA"/>
</dbReference>
<organism evidence="3 4">
    <name type="scientific">Roseateles koreensis</name>
    <dbReference type="NCBI Taxonomy" id="2987526"/>
    <lineage>
        <taxon>Bacteria</taxon>
        <taxon>Pseudomonadati</taxon>
        <taxon>Pseudomonadota</taxon>
        <taxon>Betaproteobacteria</taxon>
        <taxon>Burkholderiales</taxon>
        <taxon>Sphaerotilaceae</taxon>
        <taxon>Roseateles</taxon>
    </lineage>
</organism>